<dbReference type="InterPro" id="IPR000477">
    <property type="entry name" value="RT_dom"/>
</dbReference>
<dbReference type="PANTHER" id="PTHR31635">
    <property type="entry name" value="REVERSE TRANSCRIPTASE DOMAIN-CONTAINING PROTEIN-RELATED"/>
    <property type="match status" value="1"/>
</dbReference>
<feature type="compositionally biased region" description="Basic and acidic residues" evidence="1">
    <location>
        <begin position="136"/>
        <end position="147"/>
    </location>
</feature>
<evidence type="ECO:0000259" key="2">
    <source>
        <dbReference type="Pfam" id="PF00078"/>
    </source>
</evidence>
<dbReference type="Proteomes" id="UP001283361">
    <property type="component" value="Unassembled WGS sequence"/>
</dbReference>
<name>A0AAE0Y5P4_9GAST</name>
<keyword evidence="4" id="KW-1185">Reference proteome</keyword>
<feature type="compositionally biased region" description="Low complexity" evidence="1">
    <location>
        <begin position="189"/>
        <end position="201"/>
    </location>
</feature>
<evidence type="ECO:0000313" key="4">
    <source>
        <dbReference type="Proteomes" id="UP001283361"/>
    </source>
</evidence>
<accession>A0AAE0Y5P4</accession>
<organism evidence="3 4">
    <name type="scientific">Elysia crispata</name>
    <name type="common">lettuce slug</name>
    <dbReference type="NCBI Taxonomy" id="231223"/>
    <lineage>
        <taxon>Eukaryota</taxon>
        <taxon>Metazoa</taxon>
        <taxon>Spiralia</taxon>
        <taxon>Lophotrochozoa</taxon>
        <taxon>Mollusca</taxon>
        <taxon>Gastropoda</taxon>
        <taxon>Heterobranchia</taxon>
        <taxon>Euthyneura</taxon>
        <taxon>Panpulmonata</taxon>
        <taxon>Sacoglossa</taxon>
        <taxon>Placobranchoidea</taxon>
        <taxon>Plakobranchidae</taxon>
        <taxon>Elysia</taxon>
    </lineage>
</organism>
<reference evidence="3" key="1">
    <citation type="journal article" date="2023" name="G3 (Bethesda)">
        <title>A reference genome for the long-term kleptoplast-retaining sea slug Elysia crispata morphotype clarki.</title>
        <authorList>
            <person name="Eastman K.E."/>
            <person name="Pendleton A.L."/>
            <person name="Shaikh M.A."/>
            <person name="Suttiyut T."/>
            <person name="Ogas R."/>
            <person name="Tomko P."/>
            <person name="Gavelis G."/>
            <person name="Widhalm J.R."/>
            <person name="Wisecaver J.H."/>
        </authorList>
    </citation>
    <scope>NUCLEOTIDE SEQUENCE</scope>
    <source>
        <strain evidence="3">ECLA1</strain>
    </source>
</reference>
<dbReference type="AlphaFoldDB" id="A0AAE0Y5P4"/>
<sequence length="441" mass="48910">MCLSADHLLHFALFTASSRLQALHPRQVDGPLLGTHAEDGEPGDWFFFVLPHAQPPTPDVKITRPEERRDLSRIDISMPIREEGDIPYYIPYQKINEYGKKEEALIMVSLKGRRQRCYHCHSTEPWPNQCTKKMSQKTERTLGRRAEPAPGNVVTGISYARMAGTRRAAPQSSPPQATKAPPDATAPQAKPATKSPPAEKSAPSKKKGSPDKPSPPPKPARDSPASTTPAGKETGKKEDPGQLVPILKKVADQAIKRGRLPQEMKLSYITLLPKNPNNRTEVSKYRSVRQGCSMSPLLYTLILEPLLESIRQDKEIGGIKIPGGGEQKSKAFADDTMMLTAKDSSITKIIQKFEDFGAASGNKINIAKTSIMNVGTDNNRPNPPFNLKVVTEMKIYGLHFSNQKEQTTIKSWDDLLGKCEKQVKAYENKQTNNIRKSKNSK</sequence>
<dbReference type="Pfam" id="PF00078">
    <property type="entry name" value="RVT_1"/>
    <property type="match status" value="1"/>
</dbReference>
<proteinExistence type="predicted"/>
<evidence type="ECO:0000256" key="1">
    <source>
        <dbReference type="SAM" id="MobiDB-lite"/>
    </source>
</evidence>
<comment type="caution">
    <text evidence="3">The sequence shown here is derived from an EMBL/GenBank/DDBJ whole genome shotgun (WGS) entry which is preliminary data.</text>
</comment>
<protein>
    <recommendedName>
        <fullName evidence="2">Reverse transcriptase domain-containing protein</fullName>
    </recommendedName>
</protein>
<feature type="region of interest" description="Disordered" evidence="1">
    <location>
        <begin position="131"/>
        <end position="245"/>
    </location>
</feature>
<dbReference type="EMBL" id="JAWDGP010006875">
    <property type="protein sequence ID" value="KAK3733910.1"/>
    <property type="molecule type" value="Genomic_DNA"/>
</dbReference>
<dbReference type="PANTHER" id="PTHR31635:SF196">
    <property type="entry name" value="REVERSE TRANSCRIPTASE DOMAIN-CONTAINING PROTEIN-RELATED"/>
    <property type="match status" value="1"/>
</dbReference>
<feature type="domain" description="Reverse transcriptase" evidence="2">
    <location>
        <begin position="275"/>
        <end position="389"/>
    </location>
</feature>
<gene>
    <name evidence="3" type="ORF">RRG08_031848</name>
</gene>
<evidence type="ECO:0000313" key="3">
    <source>
        <dbReference type="EMBL" id="KAK3733910.1"/>
    </source>
</evidence>